<comment type="similarity">
    <text evidence="2">Belongs to the NodC/HAS family.</text>
</comment>
<feature type="transmembrane region" description="Helical" evidence="7">
    <location>
        <begin position="21"/>
        <end position="46"/>
    </location>
</feature>
<evidence type="ECO:0000313" key="9">
    <source>
        <dbReference type="EMBL" id="OCL13621.1"/>
    </source>
</evidence>
<name>A0A8E2FAK6_9PEZI</name>
<keyword evidence="5 9" id="KW-0808">Transferase</keyword>
<dbReference type="GO" id="GO:0085029">
    <property type="term" value="P:extracellular matrix assembly"/>
    <property type="evidence" value="ECO:0007669"/>
    <property type="project" value="TreeGrafter"/>
</dbReference>
<keyword evidence="7" id="KW-1133">Transmembrane helix</keyword>
<dbReference type="EMBL" id="KV748694">
    <property type="protein sequence ID" value="OCL13621.1"/>
    <property type="molecule type" value="Genomic_DNA"/>
</dbReference>
<feature type="transmembrane region" description="Helical" evidence="7">
    <location>
        <begin position="572"/>
        <end position="595"/>
    </location>
</feature>
<reference evidence="9 10" key="1">
    <citation type="journal article" date="2016" name="Nat. Commun.">
        <title>Ectomycorrhizal ecology is imprinted in the genome of the dominant symbiotic fungus Cenococcum geophilum.</title>
        <authorList>
            <consortium name="DOE Joint Genome Institute"/>
            <person name="Peter M."/>
            <person name="Kohler A."/>
            <person name="Ohm R.A."/>
            <person name="Kuo A."/>
            <person name="Krutzmann J."/>
            <person name="Morin E."/>
            <person name="Arend M."/>
            <person name="Barry K.W."/>
            <person name="Binder M."/>
            <person name="Choi C."/>
            <person name="Clum A."/>
            <person name="Copeland A."/>
            <person name="Grisel N."/>
            <person name="Haridas S."/>
            <person name="Kipfer T."/>
            <person name="LaButti K."/>
            <person name="Lindquist E."/>
            <person name="Lipzen A."/>
            <person name="Maire R."/>
            <person name="Meier B."/>
            <person name="Mihaltcheva S."/>
            <person name="Molinier V."/>
            <person name="Murat C."/>
            <person name="Poggeler S."/>
            <person name="Quandt C.A."/>
            <person name="Sperisen C."/>
            <person name="Tritt A."/>
            <person name="Tisserant E."/>
            <person name="Crous P.W."/>
            <person name="Henrissat B."/>
            <person name="Nehls U."/>
            <person name="Egli S."/>
            <person name="Spatafora J.W."/>
            <person name="Grigoriev I.V."/>
            <person name="Martin F.M."/>
        </authorList>
    </citation>
    <scope>NUCLEOTIDE SEQUENCE [LARGE SCALE GENOMIC DNA]</scope>
    <source>
        <strain evidence="9 10">CBS 207.34</strain>
    </source>
</reference>
<protein>
    <submittedName>
        <fullName evidence="9">Glycosyltransferase family 2 protein</fullName>
    </submittedName>
</protein>
<dbReference type="PANTHER" id="PTHR22913:SF12">
    <property type="entry name" value="MANNURONAN SYNTHASE"/>
    <property type="match status" value="1"/>
</dbReference>
<evidence type="ECO:0000256" key="1">
    <source>
        <dbReference type="ARBA" id="ARBA00004236"/>
    </source>
</evidence>
<dbReference type="Gene3D" id="3.90.550.10">
    <property type="entry name" value="Spore Coat Polysaccharide Biosynthesis Protein SpsA, Chain A"/>
    <property type="match status" value="1"/>
</dbReference>
<dbReference type="OrthoDB" id="9876900at2759"/>
<keyword evidence="6 7" id="KW-0472">Membrane</keyword>
<dbReference type="InterPro" id="IPR029044">
    <property type="entry name" value="Nucleotide-diphossugar_trans"/>
</dbReference>
<feature type="transmembrane region" description="Helical" evidence="7">
    <location>
        <begin position="543"/>
        <end position="560"/>
    </location>
</feature>
<evidence type="ECO:0000256" key="3">
    <source>
        <dbReference type="ARBA" id="ARBA00022475"/>
    </source>
</evidence>
<evidence type="ECO:0000256" key="6">
    <source>
        <dbReference type="ARBA" id="ARBA00023136"/>
    </source>
</evidence>
<dbReference type="GO" id="GO:0050501">
    <property type="term" value="F:hyaluronan synthase activity"/>
    <property type="evidence" value="ECO:0007669"/>
    <property type="project" value="TreeGrafter"/>
</dbReference>
<keyword evidence="10" id="KW-1185">Reference proteome</keyword>
<dbReference type="GO" id="GO:0005886">
    <property type="term" value="C:plasma membrane"/>
    <property type="evidence" value="ECO:0007669"/>
    <property type="project" value="UniProtKB-SubCell"/>
</dbReference>
<evidence type="ECO:0000259" key="8">
    <source>
        <dbReference type="Pfam" id="PF13632"/>
    </source>
</evidence>
<feature type="transmembrane region" description="Helical" evidence="7">
    <location>
        <begin position="245"/>
        <end position="266"/>
    </location>
</feature>
<sequence>MVALPFSEKDIRRLRTPHTALPSISAFYQVLNVLGCFLSVVAYAAIFRYSHVPLTLDILFTIFLAETNRLNIEKRRQQLRTSLTKSLSYKPELSASKIFPIDKDISDPGCVAAVVGYREDPQLFERALQSYIGARGCKFMLVGIDGDEAEDQEMINVFKQVYPTNSALLHLDKPLAELAIQFDKNVVNPAFGSLYDHSFDRDSAAMSFCCQTVRDLLEAKNIKFSGPNAVSKLCISQSHMHKKGIMFTSFIFSIVISEMLGIEYLWSSDSDSIIFEDTIARTMSTMAGDPTVGGASAALQIHNSEENLITKLGNAVYLSELYLARSFPSAVGANDCQSGPAAAFRVSALRDMMLPWYKQHVFGSWMIVNEDRHLTTNLLLRGWRVVFAADASTATDTPATLRRWILQQVRWARAVHIESFCKPRIYLLQSPVLFFAAFRREVGSLVVWFGILFYMLTGKLIWVLSWSDLISRTIWTIAYIALRNPYRPNWSTWLWLMPGQVFYNFPLPAIQIWSLVTILDGSWGTTMRNSFEITRQARLKTKVYELGFFVLWSGVASGAITRLLGTALNLEIIYLSMLILGAVFSSWVGFGWWMVVTK</sequence>
<dbReference type="Pfam" id="PF13632">
    <property type="entry name" value="Glyco_trans_2_3"/>
    <property type="match status" value="1"/>
</dbReference>
<evidence type="ECO:0000256" key="5">
    <source>
        <dbReference type="ARBA" id="ARBA00022679"/>
    </source>
</evidence>
<dbReference type="SUPFAM" id="SSF53448">
    <property type="entry name" value="Nucleotide-diphospho-sugar transferases"/>
    <property type="match status" value="1"/>
</dbReference>
<evidence type="ECO:0000313" key="10">
    <source>
        <dbReference type="Proteomes" id="UP000250140"/>
    </source>
</evidence>
<organism evidence="9 10">
    <name type="scientific">Glonium stellatum</name>
    <dbReference type="NCBI Taxonomy" id="574774"/>
    <lineage>
        <taxon>Eukaryota</taxon>
        <taxon>Fungi</taxon>
        <taxon>Dikarya</taxon>
        <taxon>Ascomycota</taxon>
        <taxon>Pezizomycotina</taxon>
        <taxon>Dothideomycetes</taxon>
        <taxon>Pleosporomycetidae</taxon>
        <taxon>Gloniales</taxon>
        <taxon>Gloniaceae</taxon>
        <taxon>Glonium</taxon>
    </lineage>
</organism>
<accession>A0A8E2FAK6</accession>
<dbReference type="Proteomes" id="UP000250140">
    <property type="component" value="Unassembled WGS sequence"/>
</dbReference>
<keyword evidence="3" id="KW-1003">Cell membrane</keyword>
<evidence type="ECO:0000256" key="7">
    <source>
        <dbReference type="SAM" id="Phobius"/>
    </source>
</evidence>
<evidence type="ECO:0000256" key="4">
    <source>
        <dbReference type="ARBA" id="ARBA00022676"/>
    </source>
</evidence>
<dbReference type="PANTHER" id="PTHR22913">
    <property type="entry name" value="HYALURONAN SYNTHASE"/>
    <property type="match status" value="1"/>
</dbReference>
<keyword evidence="7" id="KW-0812">Transmembrane</keyword>
<keyword evidence="4" id="KW-0328">Glycosyltransferase</keyword>
<dbReference type="GO" id="GO:0030213">
    <property type="term" value="P:hyaluronan biosynthetic process"/>
    <property type="evidence" value="ECO:0007669"/>
    <property type="project" value="TreeGrafter"/>
</dbReference>
<evidence type="ECO:0000256" key="2">
    <source>
        <dbReference type="ARBA" id="ARBA00006782"/>
    </source>
</evidence>
<dbReference type="InterPro" id="IPR001173">
    <property type="entry name" value="Glyco_trans_2-like"/>
</dbReference>
<dbReference type="AlphaFoldDB" id="A0A8E2FAK6"/>
<feature type="domain" description="Glycosyltransferase 2-like" evidence="8">
    <location>
        <begin position="269"/>
        <end position="480"/>
    </location>
</feature>
<gene>
    <name evidence="9" type="ORF">AOQ84DRAFT_413490</name>
</gene>
<proteinExistence type="inferred from homology"/>
<comment type="subcellular location">
    <subcellularLocation>
        <location evidence="1">Cell membrane</location>
    </subcellularLocation>
</comment>